<dbReference type="PANTHER" id="PTHR10963:SF55">
    <property type="entry name" value="GLYCOSIDE HYDROLASE FAMILY 16 PROTEIN"/>
    <property type="match status" value="1"/>
</dbReference>
<evidence type="ECO:0000256" key="3">
    <source>
        <dbReference type="SAM" id="SignalP"/>
    </source>
</evidence>
<dbReference type="SUPFAM" id="SSF49899">
    <property type="entry name" value="Concanavalin A-like lectins/glucanases"/>
    <property type="match status" value="1"/>
</dbReference>
<accession>A0A1Y1V0V1</accession>
<gene>
    <name evidence="5" type="ORF">BCR36DRAFT_334204</name>
</gene>
<dbReference type="GO" id="GO:0030246">
    <property type="term" value="F:carbohydrate binding"/>
    <property type="evidence" value="ECO:0007669"/>
    <property type="project" value="UniProtKB-KW"/>
</dbReference>
<protein>
    <submittedName>
        <fullName evidence="5">Concanavalin A-like lectin/glucanase</fullName>
    </submittedName>
</protein>
<keyword evidence="5" id="KW-0430">Lectin</keyword>
<dbReference type="InterPro" id="IPR018909">
    <property type="entry name" value="Eng1_septum"/>
</dbReference>
<feature type="compositionally biased region" description="Pro residues" evidence="2">
    <location>
        <begin position="153"/>
        <end position="164"/>
    </location>
</feature>
<dbReference type="OrthoDB" id="4781at2759"/>
<dbReference type="InterPro" id="IPR000757">
    <property type="entry name" value="Beta-glucanase-like"/>
</dbReference>
<evidence type="ECO:0000259" key="4">
    <source>
        <dbReference type="PROSITE" id="PS51762"/>
    </source>
</evidence>
<feature type="region of interest" description="Disordered" evidence="2">
    <location>
        <begin position="151"/>
        <end position="184"/>
    </location>
</feature>
<dbReference type="Pfam" id="PF00722">
    <property type="entry name" value="Glyco_hydro_16"/>
    <property type="match status" value="1"/>
</dbReference>
<sequence length="461" mass="50533">MRFSNILTFVGVIGTAFAACPQGLSSCGQACYPPNLYSCDKGTLCPIGMKSCNGACYSPNEYHCENGNLIYGAEPIPVYTPPSNSAVESNCPGGQLSCGESCYDPAIYSCDNNQLCPQGMKSCSGACYNPKEYHCESGGLVYGPSSGGNNAPYNPPVNNPPYNPPATNTPSYSPPPSSTGNDTKNYDGFKLVFSDEFEGNSLDRGKWTPEVNCWGGGNAEKQCYVDHPETIFVKDGQLHLKAIYKGAYQLNGNDKCTLDNEGSCSWTQPIISGRVNSKLNNLSWKYGKVRVKALLPSGPFLWPAIWMLPQDDVYGTWAASGEIDIMEARGQDPTIISHAIHYGGQWPNNVYSDKLATVSNAQENWHVYGVDWTEDSLVFSIDDNPTYTVDLNRSFYSGKGENPYTGPRQPFDQKFHLLFNVAVGGGFFDAGKYGEFNPASHSQQWTRPELAIDWVRVYQRT</sequence>
<evidence type="ECO:0000313" key="5">
    <source>
        <dbReference type="EMBL" id="ORX44648.1"/>
    </source>
</evidence>
<dbReference type="Proteomes" id="UP000193719">
    <property type="component" value="Unassembled WGS sequence"/>
</dbReference>
<keyword evidence="6" id="KW-1185">Reference proteome</keyword>
<feature type="signal peptide" evidence="3">
    <location>
        <begin position="1"/>
        <end position="18"/>
    </location>
</feature>
<organism evidence="5 6">
    <name type="scientific">Piromyces finnis</name>
    <dbReference type="NCBI Taxonomy" id="1754191"/>
    <lineage>
        <taxon>Eukaryota</taxon>
        <taxon>Fungi</taxon>
        <taxon>Fungi incertae sedis</taxon>
        <taxon>Chytridiomycota</taxon>
        <taxon>Chytridiomycota incertae sedis</taxon>
        <taxon>Neocallimastigomycetes</taxon>
        <taxon>Neocallimastigales</taxon>
        <taxon>Neocallimastigaceae</taxon>
        <taxon>Piromyces</taxon>
    </lineage>
</organism>
<dbReference type="STRING" id="1754191.A0A1Y1V0V1"/>
<reference evidence="5 6" key="2">
    <citation type="submission" date="2016-08" db="EMBL/GenBank/DDBJ databases">
        <title>Pervasive Adenine N6-methylation of Active Genes in Fungi.</title>
        <authorList>
            <consortium name="DOE Joint Genome Institute"/>
            <person name="Mondo S.J."/>
            <person name="Dannebaum R.O."/>
            <person name="Kuo R.C."/>
            <person name="Labutti K."/>
            <person name="Haridas S."/>
            <person name="Kuo A."/>
            <person name="Salamov A."/>
            <person name="Ahrendt S.R."/>
            <person name="Lipzen A."/>
            <person name="Sullivan W."/>
            <person name="Andreopoulos W.B."/>
            <person name="Clum A."/>
            <person name="Lindquist E."/>
            <person name="Daum C."/>
            <person name="Ramamoorthy G.K."/>
            <person name="Gryganskyi A."/>
            <person name="Culley D."/>
            <person name="Magnuson J.K."/>
            <person name="James T.Y."/>
            <person name="O'Malley M.A."/>
            <person name="Stajich J.E."/>
            <person name="Spatafora J.W."/>
            <person name="Visel A."/>
            <person name="Grigoriev I.V."/>
        </authorList>
    </citation>
    <scope>NUCLEOTIDE SEQUENCE [LARGE SCALE GENOMIC DNA]</scope>
    <source>
        <strain evidence="6">finn</strain>
    </source>
</reference>
<name>A0A1Y1V0V1_9FUNG</name>
<dbReference type="Gene3D" id="2.60.120.200">
    <property type="match status" value="1"/>
</dbReference>
<dbReference type="AlphaFoldDB" id="A0A1Y1V0V1"/>
<dbReference type="EMBL" id="MCFH01000044">
    <property type="protein sequence ID" value="ORX44648.1"/>
    <property type="molecule type" value="Genomic_DNA"/>
</dbReference>
<proteinExistence type="inferred from homology"/>
<evidence type="ECO:0000256" key="1">
    <source>
        <dbReference type="ARBA" id="ARBA00006865"/>
    </source>
</evidence>
<dbReference type="Pfam" id="PF10645">
    <property type="entry name" value="Carb_bind"/>
    <property type="match status" value="2"/>
</dbReference>
<dbReference type="PROSITE" id="PS51762">
    <property type="entry name" value="GH16_2"/>
    <property type="match status" value="1"/>
</dbReference>
<dbReference type="CDD" id="cd08023">
    <property type="entry name" value="GH16_laminarinase_like"/>
    <property type="match status" value="1"/>
</dbReference>
<dbReference type="InterPro" id="IPR013320">
    <property type="entry name" value="ConA-like_dom_sf"/>
</dbReference>
<dbReference type="GO" id="GO:0004553">
    <property type="term" value="F:hydrolase activity, hydrolyzing O-glycosyl compounds"/>
    <property type="evidence" value="ECO:0007669"/>
    <property type="project" value="InterPro"/>
</dbReference>
<dbReference type="GO" id="GO:0005975">
    <property type="term" value="P:carbohydrate metabolic process"/>
    <property type="evidence" value="ECO:0007669"/>
    <property type="project" value="InterPro"/>
</dbReference>
<evidence type="ECO:0000313" key="6">
    <source>
        <dbReference type="Proteomes" id="UP000193719"/>
    </source>
</evidence>
<keyword evidence="3" id="KW-0732">Signal</keyword>
<comment type="caution">
    <text evidence="5">The sequence shown here is derived from an EMBL/GenBank/DDBJ whole genome shotgun (WGS) entry which is preliminary data.</text>
</comment>
<comment type="similarity">
    <text evidence="1">Belongs to the glycosyl hydrolase 16 family.</text>
</comment>
<dbReference type="InterPro" id="IPR050546">
    <property type="entry name" value="Glycosyl_Hydrlase_16"/>
</dbReference>
<dbReference type="PANTHER" id="PTHR10963">
    <property type="entry name" value="GLYCOSYL HYDROLASE-RELATED"/>
    <property type="match status" value="1"/>
</dbReference>
<feature type="chain" id="PRO_5012349940" evidence="3">
    <location>
        <begin position="19"/>
        <end position="461"/>
    </location>
</feature>
<dbReference type="PROSITE" id="PS51257">
    <property type="entry name" value="PROKAR_LIPOPROTEIN"/>
    <property type="match status" value="1"/>
</dbReference>
<feature type="domain" description="GH16" evidence="4">
    <location>
        <begin position="155"/>
        <end position="461"/>
    </location>
</feature>
<evidence type="ECO:0000256" key="2">
    <source>
        <dbReference type="SAM" id="MobiDB-lite"/>
    </source>
</evidence>
<reference evidence="5 6" key="1">
    <citation type="submission" date="2016-08" db="EMBL/GenBank/DDBJ databases">
        <title>Genomes of anaerobic fungi encode conserved fungal cellulosomes for biomass hydrolysis.</title>
        <authorList>
            <consortium name="DOE Joint Genome Institute"/>
            <person name="Haitjema C.H."/>
            <person name="Gilmore S.P."/>
            <person name="Henske J.K."/>
            <person name="Solomon K.V."/>
            <person name="De Groot R."/>
            <person name="Kuo A."/>
            <person name="Mondo S.J."/>
            <person name="Salamov A.A."/>
            <person name="Labutti K."/>
            <person name="Zhao Z."/>
            <person name="Chiniquy J."/>
            <person name="Barry K."/>
            <person name="Brewer H.M."/>
            <person name="Purvine S.O."/>
            <person name="Wright A.T."/>
            <person name="Boxma B."/>
            <person name="Van Alen T."/>
            <person name="Hackstein J.H."/>
            <person name="Baker S.E."/>
            <person name="Grigoriev I.V."/>
            <person name="O'Malley M.A."/>
        </authorList>
    </citation>
    <scope>NUCLEOTIDE SEQUENCE [LARGE SCALE GENOMIC DNA]</scope>
    <source>
        <strain evidence="6">finn</strain>
    </source>
</reference>